<evidence type="ECO:0000313" key="2">
    <source>
        <dbReference type="Proteomes" id="UP000236732"/>
    </source>
</evidence>
<evidence type="ECO:0000313" key="1">
    <source>
        <dbReference type="EMBL" id="SEH01825.1"/>
    </source>
</evidence>
<sequence>MPADIPPKTLDDWAAFPADRAPRPLLIIGDLPMAAPSERMPDELKTMTRNRAFVRKFGPVETPSGKVRVELPDGPAEMSLISAEKAFTAMARPAPDTVEVVRGELGSASFGTDMGAVKLPAWLFYVRGAEAPVAWPAIDPAALWKPGEVRATAVAADARLAPDGRSLTVSLPGPPDPCPGQQPVRYETRVIESEQAVAVGVRAVGAPAEDCVRLAFGRMADYGFVLKSALGGRVLVDAQGGVIPVTRPPSIIR</sequence>
<accession>A0A1H6EY04</accession>
<organism evidence="1 2">
    <name type="scientific">Nonomuraea solani</name>
    <dbReference type="NCBI Taxonomy" id="1144553"/>
    <lineage>
        <taxon>Bacteria</taxon>
        <taxon>Bacillati</taxon>
        <taxon>Actinomycetota</taxon>
        <taxon>Actinomycetes</taxon>
        <taxon>Streptosporangiales</taxon>
        <taxon>Streptosporangiaceae</taxon>
        <taxon>Nonomuraea</taxon>
    </lineage>
</organism>
<name>A0A1H6EY04_9ACTN</name>
<dbReference type="AlphaFoldDB" id="A0A1H6EY04"/>
<gene>
    <name evidence="1" type="ORF">SAMN05444920_12276</name>
</gene>
<reference evidence="1 2" key="1">
    <citation type="submission" date="2016-10" db="EMBL/GenBank/DDBJ databases">
        <authorList>
            <person name="de Groot N.N."/>
        </authorList>
    </citation>
    <scope>NUCLEOTIDE SEQUENCE [LARGE SCALE GENOMIC DNA]</scope>
    <source>
        <strain evidence="1 2">CGMCC 4.7037</strain>
    </source>
</reference>
<proteinExistence type="predicted"/>
<protein>
    <submittedName>
        <fullName evidence="1">Uncharacterized protein</fullName>
    </submittedName>
</protein>
<keyword evidence="2" id="KW-1185">Reference proteome</keyword>
<dbReference type="Proteomes" id="UP000236732">
    <property type="component" value="Unassembled WGS sequence"/>
</dbReference>
<dbReference type="EMBL" id="FNVT01000022">
    <property type="protein sequence ID" value="SEH01825.1"/>
    <property type="molecule type" value="Genomic_DNA"/>
</dbReference>